<reference evidence="1 2" key="1">
    <citation type="journal article" date="2024" name="G3 (Bethesda)">
        <title>Genome assembly of Hibiscus sabdariffa L. provides insights into metabolisms of medicinal natural products.</title>
        <authorList>
            <person name="Kim T."/>
        </authorList>
    </citation>
    <scope>NUCLEOTIDE SEQUENCE [LARGE SCALE GENOMIC DNA]</scope>
    <source>
        <strain evidence="1">TK-2024</strain>
        <tissue evidence="1">Old leaves</tissue>
    </source>
</reference>
<comment type="caution">
    <text evidence="1">The sequence shown here is derived from an EMBL/GenBank/DDBJ whole genome shotgun (WGS) entry which is preliminary data.</text>
</comment>
<evidence type="ECO:0000313" key="1">
    <source>
        <dbReference type="EMBL" id="KAK8557637.1"/>
    </source>
</evidence>
<proteinExistence type="predicted"/>
<evidence type="ECO:0000313" key="2">
    <source>
        <dbReference type="Proteomes" id="UP001472677"/>
    </source>
</evidence>
<keyword evidence="2" id="KW-1185">Reference proteome</keyword>
<organism evidence="1 2">
    <name type="scientific">Hibiscus sabdariffa</name>
    <name type="common">roselle</name>
    <dbReference type="NCBI Taxonomy" id="183260"/>
    <lineage>
        <taxon>Eukaryota</taxon>
        <taxon>Viridiplantae</taxon>
        <taxon>Streptophyta</taxon>
        <taxon>Embryophyta</taxon>
        <taxon>Tracheophyta</taxon>
        <taxon>Spermatophyta</taxon>
        <taxon>Magnoliopsida</taxon>
        <taxon>eudicotyledons</taxon>
        <taxon>Gunneridae</taxon>
        <taxon>Pentapetalae</taxon>
        <taxon>rosids</taxon>
        <taxon>malvids</taxon>
        <taxon>Malvales</taxon>
        <taxon>Malvaceae</taxon>
        <taxon>Malvoideae</taxon>
        <taxon>Hibiscus</taxon>
    </lineage>
</organism>
<protein>
    <recommendedName>
        <fullName evidence="3">RNase H type-1 domain-containing protein</fullName>
    </recommendedName>
</protein>
<name>A0ABR2EDR8_9ROSI</name>
<evidence type="ECO:0008006" key="3">
    <source>
        <dbReference type="Google" id="ProtNLM"/>
    </source>
</evidence>
<sequence length="79" mass="8664">MRIQWPLIELMQAGTQLLNVWKTPMPGWMKINCDTAFKESGNAVFGVIRNDKGMLMDGAARESAADDKPVAEAIAVKEG</sequence>
<accession>A0ABR2EDR8</accession>
<dbReference type="Proteomes" id="UP001472677">
    <property type="component" value="Unassembled WGS sequence"/>
</dbReference>
<dbReference type="EMBL" id="JBBPBM010000016">
    <property type="protein sequence ID" value="KAK8557637.1"/>
    <property type="molecule type" value="Genomic_DNA"/>
</dbReference>
<gene>
    <name evidence="1" type="ORF">V6N12_009866</name>
</gene>